<protein>
    <submittedName>
        <fullName evidence="2">Uncharacterized protein</fullName>
    </submittedName>
</protein>
<dbReference type="GeneID" id="100888333"/>
<reference evidence="3" key="1">
    <citation type="submission" date="2015-02" db="EMBL/GenBank/DDBJ databases">
        <title>Genome sequencing for Strongylocentrotus purpuratus.</title>
        <authorList>
            <person name="Murali S."/>
            <person name="Liu Y."/>
            <person name="Vee V."/>
            <person name="English A."/>
            <person name="Wang M."/>
            <person name="Skinner E."/>
            <person name="Han Y."/>
            <person name="Muzny D.M."/>
            <person name="Worley K.C."/>
            <person name="Gibbs R.A."/>
        </authorList>
    </citation>
    <scope>NUCLEOTIDE SEQUENCE</scope>
</reference>
<feature type="repeat" description="ANK" evidence="1">
    <location>
        <begin position="66"/>
        <end position="98"/>
    </location>
</feature>
<evidence type="ECO:0000313" key="3">
    <source>
        <dbReference type="Proteomes" id="UP000007110"/>
    </source>
</evidence>
<dbReference type="InterPro" id="IPR036770">
    <property type="entry name" value="Ankyrin_rpt-contain_sf"/>
</dbReference>
<keyword evidence="1" id="KW-0040">ANK repeat</keyword>
<dbReference type="SMART" id="SM00248">
    <property type="entry name" value="ANK"/>
    <property type="match status" value="3"/>
</dbReference>
<dbReference type="PROSITE" id="PS50088">
    <property type="entry name" value="ANK_REPEAT"/>
    <property type="match status" value="1"/>
</dbReference>
<dbReference type="SUPFAM" id="SSF48403">
    <property type="entry name" value="Ankyrin repeat"/>
    <property type="match status" value="1"/>
</dbReference>
<dbReference type="PANTHER" id="PTHR24183:SF1">
    <property type="entry name" value="FIBRONECTIN TYPE 3 AND ANKYRIN REPEAT DOMAINS PROTEIN 1"/>
    <property type="match status" value="1"/>
</dbReference>
<evidence type="ECO:0000313" key="2">
    <source>
        <dbReference type="EnsemblMetazoa" id="XP_030843154"/>
    </source>
</evidence>
<keyword evidence="3" id="KW-1185">Reference proteome</keyword>
<evidence type="ECO:0000256" key="1">
    <source>
        <dbReference type="PROSITE-ProRule" id="PRU00023"/>
    </source>
</evidence>
<dbReference type="Gene3D" id="1.25.40.20">
    <property type="entry name" value="Ankyrin repeat-containing domain"/>
    <property type="match status" value="1"/>
</dbReference>
<accession>A0A7M7NY41</accession>
<proteinExistence type="predicted"/>
<dbReference type="Pfam" id="PF12796">
    <property type="entry name" value="Ank_2"/>
    <property type="match status" value="1"/>
</dbReference>
<dbReference type="PANTHER" id="PTHR24183">
    <property type="entry name" value="FIBRONECTIN TYPE 3 AND ANKYRIN REPEAT DOMAINS PROTEIN 1"/>
    <property type="match status" value="1"/>
</dbReference>
<name>A0A7M7NY41_STRPU</name>
<dbReference type="InterPro" id="IPR002110">
    <property type="entry name" value="Ankyrin_rpt"/>
</dbReference>
<reference evidence="2" key="2">
    <citation type="submission" date="2021-01" db="UniProtKB">
        <authorList>
            <consortium name="EnsemblMetazoa"/>
        </authorList>
    </citation>
    <scope>IDENTIFICATION</scope>
</reference>
<dbReference type="RefSeq" id="XP_030843154.1">
    <property type="nucleotide sequence ID" value="XM_030987294.1"/>
</dbReference>
<organism evidence="2 3">
    <name type="scientific">Strongylocentrotus purpuratus</name>
    <name type="common">Purple sea urchin</name>
    <dbReference type="NCBI Taxonomy" id="7668"/>
    <lineage>
        <taxon>Eukaryota</taxon>
        <taxon>Metazoa</taxon>
        <taxon>Echinodermata</taxon>
        <taxon>Eleutherozoa</taxon>
        <taxon>Echinozoa</taxon>
        <taxon>Echinoidea</taxon>
        <taxon>Euechinoidea</taxon>
        <taxon>Echinacea</taxon>
        <taxon>Camarodonta</taxon>
        <taxon>Echinidea</taxon>
        <taxon>Strongylocentrotidae</taxon>
        <taxon>Strongylocentrotus</taxon>
    </lineage>
</organism>
<sequence>MASESESGLQELRESPIQKEKINQWIKDDVDLASLMDVGDIRYVDDVKQYLACSGDPAGVDRTNGAGQTPLMISCLHGWKDIVNFLLEAGADPNLTCTVHGSSALHYACENENDVTLQCRENPNYPKEFKEQVVKINNIVEVLFHHGAALQVNKDGLSPACVAALNSFKDVVTFFASSSVIAMQPADKVKAYELLGVSQAFFDKHHAIDACESFHLAASLHSSEDSEVTPCHVNSDLDAWFIEMMNKKNASESEEFEVKVKAFIVGLQCLPANIKVKYNLWNALAGCAEDALFGGKDTENGYTMFVALIKEEMMEENLLGTVMKMMDESTATLFHEIPESLRFIPKLLEIYAAAFRIRNTQSTGKIGKILEHMGNLIFRLTYYPSESKYLVNSLPFVGSIVNCINKMVTEQTSQGTDQQKSITAVFFDHMSEAMWEDMYCWQSKTRRNRFKFTICRLLHYNGFNPDLDKSLLPNLLEVVPVARDMDFILSVSRVLIRYGCPTDDASLEDIHEDDIELLELLKPTTPTPLKELAARAILHNKIPYRESLPNILCEKIEGEKLSPDLSELDSSTDSDSD</sequence>
<dbReference type="OrthoDB" id="1577640at2759"/>
<dbReference type="EnsemblMetazoa" id="XM_030987294">
    <property type="protein sequence ID" value="XP_030843154"/>
    <property type="gene ID" value="LOC100888333"/>
</dbReference>
<dbReference type="Proteomes" id="UP000007110">
    <property type="component" value="Unassembled WGS sequence"/>
</dbReference>
<dbReference type="AlphaFoldDB" id="A0A7M7NY41"/>
<dbReference type="PROSITE" id="PS50297">
    <property type="entry name" value="ANK_REP_REGION"/>
    <property type="match status" value="1"/>
</dbReference>